<dbReference type="OrthoDB" id="9758229at2"/>
<accession>A0A1M7P912</accession>
<dbReference type="AlphaFoldDB" id="A0A1M7P912"/>
<evidence type="ECO:0000313" key="7">
    <source>
        <dbReference type="Proteomes" id="UP000186002"/>
    </source>
</evidence>
<dbReference type="SUPFAM" id="SSF52540">
    <property type="entry name" value="P-loop containing nucleoside triphosphate hydrolases"/>
    <property type="match status" value="1"/>
</dbReference>
<evidence type="ECO:0000259" key="5">
    <source>
        <dbReference type="Pfam" id="PF21070"/>
    </source>
</evidence>
<evidence type="ECO:0000313" key="6">
    <source>
        <dbReference type="EMBL" id="SHN13154.1"/>
    </source>
</evidence>
<dbReference type="InterPro" id="IPR027417">
    <property type="entry name" value="P-loop_NTPase"/>
</dbReference>
<feature type="domain" description="Type VI secretion system component TssM1 helical" evidence="5">
    <location>
        <begin position="966"/>
        <end position="1063"/>
    </location>
</feature>
<dbReference type="CDD" id="cd00882">
    <property type="entry name" value="Ras_like_GTPase"/>
    <property type="match status" value="1"/>
</dbReference>
<dbReference type="Proteomes" id="UP000186002">
    <property type="component" value="Unassembled WGS sequence"/>
</dbReference>
<proteinExistence type="predicted"/>
<keyword evidence="7" id="KW-1185">Reference proteome</keyword>
<keyword evidence="1" id="KW-0812">Transmembrane</keyword>
<dbReference type="InterPro" id="IPR009612">
    <property type="entry name" value="IcmF-rel"/>
</dbReference>
<feature type="transmembrane region" description="Helical" evidence="1">
    <location>
        <begin position="50"/>
        <end position="68"/>
    </location>
</feature>
<organism evidence="6 7">
    <name type="scientific">Roseibium suaedae</name>
    <dbReference type="NCBI Taxonomy" id="735517"/>
    <lineage>
        <taxon>Bacteria</taxon>
        <taxon>Pseudomonadati</taxon>
        <taxon>Pseudomonadota</taxon>
        <taxon>Alphaproteobacteria</taxon>
        <taxon>Hyphomicrobiales</taxon>
        <taxon>Stappiaceae</taxon>
        <taxon>Roseibium</taxon>
    </lineage>
</organism>
<dbReference type="STRING" id="735517.SAMN05444272_4218"/>
<evidence type="ECO:0000259" key="2">
    <source>
        <dbReference type="Pfam" id="PF06744"/>
    </source>
</evidence>
<dbReference type="Pfam" id="PF06761">
    <property type="entry name" value="IcmF-related"/>
    <property type="match status" value="1"/>
</dbReference>
<feature type="transmembrane region" description="Helical" evidence="1">
    <location>
        <begin position="12"/>
        <end position="30"/>
    </location>
</feature>
<dbReference type="InterPro" id="IPR017731">
    <property type="entry name" value="TssM1-like"/>
</dbReference>
<feature type="domain" description="Type VI secretion system IcmF C-terminal" evidence="2">
    <location>
        <begin position="1073"/>
        <end position="1179"/>
    </location>
</feature>
<dbReference type="Pfam" id="PF14331">
    <property type="entry name" value="IcmF-related_N"/>
    <property type="match status" value="1"/>
</dbReference>
<gene>
    <name evidence="6" type="ORF">SAMN05444272_4218</name>
</gene>
<protein>
    <submittedName>
        <fullName evidence="6">Type VI secretion system protein ImpL</fullName>
    </submittedName>
</protein>
<feature type="domain" description="IcmF-related" evidence="3">
    <location>
        <begin position="514"/>
        <end position="814"/>
    </location>
</feature>
<sequence length="1198" mass="130903">MFQKLLSRVLSPIPILILFSVILAAALWYLGPLLALGTVRPFDSTGNRLIALGAIAALTVIAILGILLSRRSRDRKMTEAIATNAAAPARGSDDETVEAELGELRQRFTEALGFLRKSKLGGRFSTRYLYQLPWYIIIGPPGAGKTTAIVNSGLQFPLAERMGKTAIGGVGGTRNCDWWFTNEAVLIDTAGRYTTQDSNKDADARAWTGFLDMLKKYRRRQPVNGALVAISLSDLSLMDETGRRDHARAIRVRLHELRERLGVRFPVYILLTKADLIAGFQEFFDNLGATEREQVWGFTLPFEKASKEGDPVAAFDAEFETLVAQLSNLSLERMQAETDYQRRSLIAGFPSQIASLHGVAKAFLSDIFQESRYEDSQFLRGVYFTSGTQEGTPIDRLMMGMSRTFGIGRQAIGSGRGQGRSFFLTRLLNGVIFPESGLVSADDAVERRYRWIKRGAIAAGVIGLAGAATVWTNSYLGNLDLVAGARAQVDEVRTIAREIPASPIEDDNLPPIVPALNKLRDLPGNPAASDPEPPVELTFGLYQGDAIGTESAQAYRGALNALFLPRMLFRLEEQLQANINNPDFLFEALKVYLMLGLQGPLDQETVKQWMQADWALEYPGQDQLQADLADHLEELLNQPMRQIGLNGPLVDQIQSLLAETPLAERVYQSIIKSPATRRLTPFRITDAGGPAVSRVFLRTSGKPLSAGVDGVYTYAGFHTYFLPELTTLEERVKFQKLVLGPKAEEVTPETLARLSRDVLALYENDYVARYDELLSDVDIIPMESLGQATQVINILSGPTSPVRNILNAVTRETRLTQLPGAEAVKTGVGSAAAEILRDEVVSALDARGQTAVEALSSSVAASEAGQKPALPGAFVEERFAPLHNVIASLDGVPSRLDEVMQRMSAVFDELNRLSLGQDSGASIVGQKATASDQLEVLTTQLPNPLQRWTAQVVAASSGAAVGGARTDLNIKWQADVLPFCQQAINGRYPVDRQAKADIAIKDFGKLFAPDGLIDGFFKENLAPFVDTSANPWRLRRVNGVDIGISSAVISQFQKAREIRDSFFLAPGQPSVTFDIKPVALDPNVEQVVVEIDGQPVTYAHGPPEVTPLVWPGQGGGGRTRVTVSPARTDLNNTIQREGPWAWFRLLDTAEVRRTNVSDRNRVIFNLGGRIAIFQLRAGSALNPFTITALNNFSCPSSL</sequence>
<evidence type="ECO:0000256" key="1">
    <source>
        <dbReference type="SAM" id="Phobius"/>
    </source>
</evidence>
<dbReference type="NCBIfam" id="TIGR03348">
    <property type="entry name" value="VI_IcmF"/>
    <property type="match status" value="1"/>
</dbReference>
<evidence type="ECO:0000259" key="4">
    <source>
        <dbReference type="Pfam" id="PF14331"/>
    </source>
</evidence>
<dbReference type="Pfam" id="PF06744">
    <property type="entry name" value="IcmF_C"/>
    <property type="match status" value="1"/>
</dbReference>
<dbReference type="InterPro" id="IPR010623">
    <property type="entry name" value="IcmF_C"/>
</dbReference>
<dbReference type="InterPro" id="IPR025743">
    <property type="entry name" value="TssM1_N"/>
</dbReference>
<dbReference type="PANTHER" id="PTHR36153:SF1">
    <property type="entry name" value="TYPE VI SECRETION SYSTEM COMPONENT TSSM1"/>
    <property type="match status" value="1"/>
</dbReference>
<keyword evidence="1" id="KW-0472">Membrane</keyword>
<keyword evidence="1" id="KW-1133">Transmembrane helix</keyword>
<name>A0A1M7P912_9HYPH</name>
<feature type="transmembrane region" description="Helical" evidence="1">
    <location>
        <begin position="456"/>
        <end position="476"/>
    </location>
</feature>
<evidence type="ECO:0000259" key="3">
    <source>
        <dbReference type="Pfam" id="PF06761"/>
    </source>
</evidence>
<dbReference type="InterPro" id="IPR053156">
    <property type="entry name" value="T6SS_TssM-like"/>
</dbReference>
<dbReference type="PANTHER" id="PTHR36153">
    <property type="entry name" value="INNER MEMBRANE PROTEIN-RELATED"/>
    <property type="match status" value="1"/>
</dbReference>
<reference evidence="6 7" key="1">
    <citation type="submission" date="2016-11" db="EMBL/GenBank/DDBJ databases">
        <authorList>
            <person name="Jaros S."/>
            <person name="Januszkiewicz K."/>
            <person name="Wedrychowicz H."/>
        </authorList>
    </citation>
    <scope>NUCLEOTIDE SEQUENCE [LARGE SCALE GENOMIC DNA]</scope>
    <source>
        <strain evidence="6 7">DSM 22153</strain>
    </source>
</reference>
<dbReference type="RefSeq" id="WP_073015347.1">
    <property type="nucleotide sequence ID" value="NZ_FRBW01000006.1"/>
</dbReference>
<dbReference type="InterPro" id="IPR048677">
    <property type="entry name" value="TssM1_hel"/>
</dbReference>
<dbReference type="Pfam" id="PF21070">
    <property type="entry name" value="IcmF_helical"/>
    <property type="match status" value="1"/>
</dbReference>
<dbReference type="EMBL" id="FRBW01000006">
    <property type="protein sequence ID" value="SHN13154.1"/>
    <property type="molecule type" value="Genomic_DNA"/>
</dbReference>
<feature type="domain" description="Type VI secretion system component TssM1 N-terminal" evidence="4">
    <location>
        <begin position="201"/>
        <end position="459"/>
    </location>
</feature>